<reference evidence="2 3" key="1">
    <citation type="submission" date="2018-06" db="EMBL/GenBank/DDBJ databases">
        <title>Genomic Encyclopedia of Archaeal and Bacterial Type Strains, Phase II (KMG-II): from individual species to whole genera.</title>
        <authorList>
            <person name="Goeker M."/>
        </authorList>
    </citation>
    <scope>NUCLEOTIDE SEQUENCE [LARGE SCALE GENOMIC DNA]</scope>
    <source>
        <strain evidence="2 3">DSM 12408</strain>
    </source>
</reference>
<dbReference type="EMBL" id="QLLQ01000020">
    <property type="protein sequence ID" value="RAJ19745.1"/>
    <property type="molecule type" value="Genomic_DNA"/>
</dbReference>
<gene>
    <name evidence="2" type="ORF">LX77_03488</name>
</gene>
<keyword evidence="2" id="KW-0548">Nucleotidyltransferase</keyword>
<dbReference type="CDD" id="cd01646">
    <property type="entry name" value="RT_Bac_retron_I"/>
    <property type="match status" value="1"/>
</dbReference>
<dbReference type="GO" id="GO:0003964">
    <property type="term" value="F:RNA-directed DNA polymerase activity"/>
    <property type="evidence" value="ECO:0007669"/>
    <property type="project" value="UniProtKB-KW"/>
</dbReference>
<dbReference type="AlphaFoldDB" id="A0A327RTB5"/>
<keyword evidence="2" id="KW-0808">Transferase</keyword>
<dbReference type="Pfam" id="PF00078">
    <property type="entry name" value="RVT_1"/>
    <property type="match status" value="1"/>
</dbReference>
<name>A0A327RTB5_9FLAO</name>
<sequence length="573" mass="67948">MNLRKILEKGYFPKELPPPFQTKIFAEKYRFVKAKWDKKITQEKLLLPSENRARANQRFKENYGKYNSSQLGVYNLAKGIYSRRKLGIPNPKQFADLSNAIIENWSLIRSSYKLSNYSESTPIESRAKRAVRTKSTSWNNFKFQLIEKSFDKKIELILDISQFYPTIYTHSIPWALLGKEKAKNLYKIASSDKAKWERLLMSNTDAKSYRSADYIDTLVRNCNDRQSIGLCIGPDTSLILAEVIANRIDFEINKRLTSIQHTGTRYYDDFYFYFDNRNEAENALKIIQQVLYEFQLETNENKVSINELPFNYIETWSENFDRFNFNLVDKYELRNFFSILHSSIQANKKNSSWVIHYALKKFKLGEIIVDEENWDIFLSFILQTLIIDSSTIDLIFEIIYIYKIYLDNKSKQKIKHVLTTIIDEHLILNHSFEVSWSIWTFITFRIECSKKIVESILASKDSISKLLCLHLIDETLYEGRKPSTNSLKAHIENSSSFSENWLLIYESIAKEWIEFDDIHETLDNEYFSMMLDYDISFYDVDKQIRPKVSMEFDWLDGYKMTKVEYDEGEEEWY</sequence>
<keyword evidence="2" id="KW-0695">RNA-directed DNA polymerase</keyword>
<accession>A0A327RTB5</accession>
<dbReference type="Proteomes" id="UP000248987">
    <property type="component" value="Unassembled WGS sequence"/>
</dbReference>
<dbReference type="RefSeq" id="WP_111626005.1">
    <property type="nucleotide sequence ID" value="NZ_QLLQ01000020.1"/>
</dbReference>
<organism evidence="2 3">
    <name type="scientific">Gelidibacter algens</name>
    <dbReference type="NCBI Taxonomy" id="49280"/>
    <lineage>
        <taxon>Bacteria</taxon>
        <taxon>Pseudomonadati</taxon>
        <taxon>Bacteroidota</taxon>
        <taxon>Flavobacteriia</taxon>
        <taxon>Flavobacteriales</taxon>
        <taxon>Flavobacteriaceae</taxon>
        <taxon>Gelidibacter</taxon>
    </lineage>
</organism>
<protein>
    <submittedName>
        <fullName evidence="2">Reverse transcriptase (RNA-dependent DNA polymerase)</fullName>
    </submittedName>
</protein>
<dbReference type="InterPro" id="IPR000477">
    <property type="entry name" value="RT_dom"/>
</dbReference>
<keyword evidence="3" id="KW-1185">Reference proteome</keyword>
<comment type="caution">
    <text evidence="2">The sequence shown here is derived from an EMBL/GenBank/DDBJ whole genome shotgun (WGS) entry which is preliminary data.</text>
</comment>
<feature type="domain" description="Reverse transcriptase" evidence="1">
    <location>
        <begin position="226"/>
        <end position="312"/>
    </location>
</feature>
<evidence type="ECO:0000259" key="1">
    <source>
        <dbReference type="Pfam" id="PF00078"/>
    </source>
</evidence>
<evidence type="ECO:0000313" key="3">
    <source>
        <dbReference type="Proteomes" id="UP000248987"/>
    </source>
</evidence>
<evidence type="ECO:0000313" key="2">
    <source>
        <dbReference type="EMBL" id="RAJ19745.1"/>
    </source>
</evidence>
<proteinExistence type="predicted"/>